<evidence type="ECO:0000256" key="3">
    <source>
        <dbReference type="ARBA" id="ARBA00023015"/>
    </source>
</evidence>
<accession>A0A1U8AY67</accession>
<feature type="region of interest" description="Disordered" evidence="7">
    <location>
        <begin position="144"/>
        <end position="188"/>
    </location>
</feature>
<dbReference type="GO" id="GO:0003700">
    <property type="term" value="F:DNA-binding transcription factor activity"/>
    <property type="evidence" value="ECO:0000318"/>
    <property type="project" value="GO_Central"/>
</dbReference>
<reference evidence="10" key="1">
    <citation type="submission" date="2025-08" db="UniProtKB">
        <authorList>
            <consortium name="RefSeq"/>
        </authorList>
    </citation>
    <scope>IDENTIFICATION</scope>
</reference>
<evidence type="ECO:0000259" key="8">
    <source>
        <dbReference type="PROSITE" id="PS50811"/>
    </source>
</evidence>
<keyword evidence="9" id="KW-1185">Reference proteome</keyword>
<dbReference type="GeneID" id="104605302"/>
<evidence type="ECO:0000313" key="9">
    <source>
        <dbReference type="Proteomes" id="UP000189703"/>
    </source>
</evidence>
<comment type="subcellular location">
    <subcellularLocation>
        <location evidence="1">Nucleus</location>
    </subcellularLocation>
</comment>
<sequence>MAETDENGDWRGLMASPRGLFSAFISDGFASRSSLNGTDAAPASADGEPVSSERKAEDAGGAAGRSIGSGVNALTEVSSVWKPEGVRNGASIAERRAAICGFSAPRINTARFRSVSPLSSPGVCSPYLTIPPGLSPTTLLDSPVMLPNSQPSPTTGTFQLPPLGQEGSMEVAVTSNSDKEKSDDSDASFMFKPHVNPDSLPGLSGVVNHACSPNQTQNLEKSGSNHQGHARVQQQVDFECQTGFPKPAMLADCTTNLHSDAEVSNNMIVDNKFIALQTCHSGVASDQAPLIEEPVHGEDNGSQQQLLEGDQKGSYASLGLGRPSEDGYNWRKYGQKQVKGSEFPRSYYKCTHQNCQVKKKVERSLDGQITEIIYKGAHNHPKPQPNRRSAIGSALPFNDMPETDWRADGLERTSSTSVLTELSDPLSTAQGKHVSMVDSADTPELSSTLASHEDDEDRATQGSISVGDDGDDDESESKRRKKESCLIETSLASRAVREPRVVVQTTSEVDILDDGYRWRKYGQKVVKGNPNPRSYYKCTSAGCSVRKHVERASHDLKSVITTYEGKHNHEVPAARNSSHVNPGAGNIPPAGPNVQTALTLPGSTNFPKPEPQIQDLAPRFERKPDFGNEFLRTGYLGGFSSDIKLGTSCYELKLPPLQTAMPFGSFGLNPSHGDAHQMASIAQLPEFPMSLPLSSLPRPANLGLTGYDFSGKTIGPTQSLLGVQPPKETDTRFLRPKQEQKDDAAYDTHAPINHLGNASSSIYRQMMGSYPL</sequence>
<dbReference type="InterPro" id="IPR036576">
    <property type="entry name" value="WRKY_dom_sf"/>
</dbReference>
<feature type="region of interest" description="Disordered" evidence="7">
    <location>
        <begin position="35"/>
        <end position="68"/>
    </location>
</feature>
<feature type="region of interest" description="Disordered" evidence="7">
    <location>
        <begin position="376"/>
        <end position="484"/>
    </location>
</feature>
<evidence type="ECO:0000313" key="10">
    <source>
        <dbReference type="RefSeq" id="XP_010268324.1"/>
    </source>
</evidence>
<feature type="domain" description="WRKY" evidence="8">
    <location>
        <begin position="325"/>
        <end position="383"/>
    </location>
</feature>
<dbReference type="Proteomes" id="UP000189703">
    <property type="component" value="Unplaced"/>
</dbReference>
<evidence type="ECO:0000256" key="5">
    <source>
        <dbReference type="ARBA" id="ARBA00023163"/>
    </source>
</evidence>
<dbReference type="Pfam" id="PF03106">
    <property type="entry name" value="WRKY"/>
    <property type="match status" value="2"/>
</dbReference>
<keyword evidence="3" id="KW-0805">Transcription regulation</keyword>
<dbReference type="FunFam" id="2.20.25.80:FF:000001">
    <property type="entry name" value="WRKY transcription factor 33"/>
    <property type="match status" value="1"/>
</dbReference>
<dbReference type="GO" id="GO:0000976">
    <property type="term" value="F:transcription cis-regulatory region binding"/>
    <property type="evidence" value="ECO:0000318"/>
    <property type="project" value="GO_Central"/>
</dbReference>
<keyword evidence="2" id="KW-0677">Repeat</keyword>
<evidence type="ECO:0000256" key="7">
    <source>
        <dbReference type="SAM" id="MobiDB-lite"/>
    </source>
</evidence>
<dbReference type="PROSITE" id="PS50811">
    <property type="entry name" value="WRKY"/>
    <property type="match status" value="2"/>
</dbReference>
<protein>
    <submittedName>
        <fullName evidence="10">WRKY transcription factor SUSIBA2-like isoform X1</fullName>
    </submittedName>
</protein>
<dbReference type="GO" id="GO:0005634">
    <property type="term" value="C:nucleus"/>
    <property type="evidence" value="ECO:0000318"/>
    <property type="project" value="GO_Central"/>
</dbReference>
<dbReference type="AlphaFoldDB" id="A0A1U8AY67"/>
<dbReference type="FunFam" id="2.20.25.80:FF:000006">
    <property type="entry name" value="WRKY transcription factor"/>
    <property type="match status" value="1"/>
</dbReference>
<organism evidence="9 10">
    <name type="scientific">Nelumbo nucifera</name>
    <name type="common">Sacred lotus</name>
    <dbReference type="NCBI Taxonomy" id="4432"/>
    <lineage>
        <taxon>Eukaryota</taxon>
        <taxon>Viridiplantae</taxon>
        <taxon>Streptophyta</taxon>
        <taxon>Embryophyta</taxon>
        <taxon>Tracheophyta</taxon>
        <taxon>Spermatophyta</taxon>
        <taxon>Magnoliopsida</taxon>
        <taxon>Proteales</taxon>
        <taxon>Nelumbonaceae</taxon>
        <taxon>Nelumbo</taxon>
    </lineage>
</organism>
<proteinExistence type="predicted"/>
<feature type="region of interest" description="Disordered" evidence="7">
    <location>
        <begin position="293"/>
        <end position="321"/>
    </location>
</feature>
<dbReference type="SMART" id="SM00774">
    <property type="entry name" value="WRKY"/>
    <property type="match status" value="2"/>
</dbReference>
<dbReference type="SUPFAM" id="SSF118290">
    <property type="entry name" value="WRKY DNA-binding domain"/>
    <property type="match status" value="2"/>
</dbReference>
<dbReference type="InterPro" id="IPR003657">
    <property type="entry name" value="WRKY_dom"/>
</dbReference>
<dbReference type="KEGG" id="nnu:104605302"/>
<gene>
    <name evidence="10" type="primary">LOC104605302</name>
</gene>
<feature type="domain" description="WRKY" evidence="8">
    <location>
        <begin position="507"/>
        <end position="572"/>
    </location>
</feature>
<dbReference type="InterPro" id="IPR044810">
    <property type="entry name" value="WRKY_plant"/>
</dbReference>
<dbReference type="InParanoid" id="A0A1U8AY67"/>
<evidence type="ECO:0000256" key="2">
    <source>
        <dbReference type="ARBA" id="ARBA00022737"/>
    </source>
</evidence>
<keyword evidence="4" id="KW-0238">DNA-binding</keyword>
<dbReference type="eggNOG" id="ENOG502QRFS">
    <property type="taxonomic scope" value="Eukaryota"/>
</dbReference>
<feature type="compositionally biased region" description="Polar residues" evidence="7">
    <location>
        <begin position="147"/>
        <end position="158"/>
    </location>
</feature>
<dbReference type="OMA" id="FPMEFPE"/>
<dbReference type="RefSeq" id="XP_010268324.1">
    <property type="nucleotide sequence ID" value="XM_010270022.1"/>
</dbReference>
<feature type="compositionally biased region" description="Polar residues" evidence="7">
    <location>
        <begin position="412"/>
        <end position="430"/>
    </location>
</feature>
<keyword evidence="5" id="KW-0804">Transcription</keyword>
<dbReference type="OrthoDB" id="2021103at2759"/>
<dbReference type="PANTHER" id="PTHR31221:SF126">
    <property type="entry name" value="WRKY DOMAIN-CONTAINING PROTEIN"/>
    <property type="match status" value="1"/>
</dbReference>
<dbReference type="PANTHER" id="PTHR31221">
    <property type="entry name" value="WRKY TRANSCRIPTION FACTOR PROTEIN 1-RELATED"/>
    <property type="match status" value="1"/>
</dbReference>
<dbReference type="Gene3D" id="2.20.25.80">
    <property type="entry name" value="WRKY domain"/>
    <property type="match status" value="2"/>
</dbReference>
<evidence type="ECO:0000256" key="4">
    <source>
        <dbReference type="ARBA" id="ARBA00023125"/>
    </source>
</evidence>
<dbReference type="GO" id="GO:0006355">
    <property type="term" value="P:regulation of DNA-templated transcription"/>
    <property type="evidence" value="ECO:0000318"/>
    <property type="project" value="GO_Central"/>
</dbReference>
<feature type="region of interest" description="Disordered" evidence="7">
    <location>
        <begin position="213"/>
        <end position="232"/>
    </location>
</feature>
<evidence type="ECO:0000256" key="6">
    <source>
        <dbReference type="ARBA" id="ARBA00023242"/>
    </source>
</evidence>
<name>A0A1U8AY67_NELNU</name>
<evidence type="ECO:0000256" key="1">
    <source>
        <dbReference type="ARBA" id="ARBA00004123"/>
    </source>
</evidence>
<keyword evidence="6" id="KW-0539">Nucleus</keyword>